<dbReference type="Pfam" id="PF02668">
    <property type="entry name" value="TauD"/>
    <property type="match status" value="1"/>
</dbReference>
<keyword evidence="4 8" id="KW-0223">Dioxygenase</keyword>
<dbReference type="Proteomes" id="UP001497600">
    <property type="component" value="Chromosome E"/>
</dbReference>
<comment type="cofactor">
    <cofactor evidence="1">
        <name>Fe(2+)</name>
        <dbReference type="ChEBI" id="CHEBI:29033"/>
    </cofactor>
</comment>
<evidence type="ECO:0000256" key="3">
    <source>
        <dbReference type="ARBA" id="ARBA00022723"/>
    </source>
</evidence>
<dbReference type="Gene3D" id="3.60.130.10">
    <property type="entry name" value="Clavaminate synthase-like"/>
    <property type="match status" value="1"/>
</dbReference>
<evidence type="ECO:0000259" key="7">
    <source>
        <dbReference type="Pfam" id="PF02668"/>
    </source>
</evidence>
<accession>A0ABP0EE47</accession>
<name>A0ABP0EE47_9ASCO</name>
<evidence type="ECO:0000256" key="4">
    <source>
        <dbReference type="ARBA" id="ARBA00022964"/>
    </source>
</evidence>
<comment type="similarity">
    <text evidence="2">Belongs to the TfdA dioxygenase family.</text>
</comment>
<organism evidence="8 9">
    <name type="scientific">[Candida] anglica</name>
    <dbReference type="NCBI Taxonomy" id="148631"/>
    <lineage>
        <taxon>Eukaryota</taxon>
        <taxon>Fungi</taxon>
        <taxon>Dikarya</taxon>
        <taxon>Ascomycota</taxon>
        <taxon>Saccharomycotina</taxon>
        <taxon>Pichiomycetes</taxon>
        <taxon>Debaryomycetaceae</taxon>
        <taxon>Kurtzmaniella</taxon>
    </lineage>
</organism>
<dbReference type="InterPro" id="IPR003819">
    <property type="entry name" value="TauD/TfdA-like"/>
</dbReference>
<sequence>MSPSAATKNPANAVESPVELSEIEQIVTKLAKSGKKNPRSARKGGFADSWVENLPATTKARFEKYGIDISQGYPERPPTESIPVFVDQARAVRDKEVPYIERAKNADPEKKALFAAAKEVKNLTKHIGTEIIGLQLSELTDQQKDELALLIAERVVVFFRDQDLDPKIQADLGAYYGNVEYHPQQVHVPGLPGTTVIWQDLLIKLGLDIGFKNSAKAGNSQWHTDLTHELQPPGITHLHNDAIPDVGGDTIWSSGYAAYDKLSPAFQNFLDGKKAVYTSAHNYLDRENPLKGSVHVEREHPIIRTHPATGWKSLFVNRAMTKRIVGLEPRESDLILEYLFSIFEKNLDIQVRFNWKPTKVGSGTSALWDNRVSQHFAVWDHEGNEPRHGTRVSSLAEVPYFDPESKSQREALGLSLN</sequence>
<dbReference type="GO" id="GO:0051213">
    <property type="term" value="F:dioxygenase activity"/>
    <property type="evidence" value="ECO:0007669"/>
    <property type="project" value="UniProtKB-KW"/>
</dbReference>
<evidence type="ECO:0000313" key="9">
    <source>
        <dbReference type="Proteomes" id="UP001497600"/>
    </source>
</evidence>
<dbReference type="PANTHER" id="PTHR30468">
    <property type="entry name" value="ALPHA-KETOGLUTARATE-DEPENDENT SULFONATE DIOXYGENASE"/>
    <property type="match status" value="1"/>
</dbReference>
<protein>
    <submittedName>
        <fullName evidence="8">Alpha-ketoglutarate-dependent sulfonate dioxygenase</fullName>
    </submittedName>
</protein>
<keyword evidence="5" id="KW-0560">Oxidoreductase</keyword>
<reference evidence="8 9" key="1">
    <citation type="submission" date="2024-01" db="EMBL/GenBank/DDBJ databases">
        <authorList>
            <consortium name="Genoscope - CEA"/>
            <person name="William W."/>
        </authorList>
    </citation>
    <scope>NUCLEOTIDE SEQUENCE [LARGE SCALE GENOMIC DNA]</scope>
    <source>
        <strain evidence="8 9">29B2s-10</strain>
    </source>
</reference>
<evidence type="ECO:0000256" key="5">
    <source>
        <dbReference type="ARBA" id="ARBA00023002"/>
    </source>
</evidence>
<evidence type="ECO:0000256" key="2">
    <source>
        <dbReference type="ARBA" id="ARBA00005896"/>
    </source>
</evidence>
<dbReference type="SUPFAM" id="SSF51197">
    <property type="entry name" value="Clavaminate synthase-like"/>
    <property type="match status" value="1"/>
</dbReference>
<evidence type="ECO:0000256" key="6">
    <source>
        <dbReference type="ARBA" id="ARBA00023004"/>
    </source>
</evidence>
<feature type="domain" description="TauD/TfdA-like" evidence="7">
    <location>
        <begin position="119"/>
        <end position="392"/>
    </location>
</feature>
<keyword evidence="3" id="KW-0479">Metal-binding</keyword>
<evidence type="ECO:0000313" key="8">
    <source>
        <dbReference type="EMBL" id="CAK7910270.1"/>
    </source>
</evidence>
<dbReference type="PANTHER" id="PTHR30468:SF9">
    <property type="entry name" value="ALPHA-KETOGLUTARATE-DEPENDENT TAURINE DIOXYGENASE (AFU_ORTHOLOGUE AFUA_3G01010)"/>
    <property type="match status" value="1"/>
</dbReference>
<gene>
    <name evidence="8" type="primary">JLP1</name>
    <name evidence="8" type="ORF">CAAN4_E18756</name>
</gene>
<dbReference type="InterPro" id="IPR042098">
    <property type="entry name" value="TauD-like_sf"/>
</dbReference>
<keyword evidence="9" id="KW-1185">Reference proteome</keyword>
<dbReference type="EMBL" id="OZ004257">
    <property type="protein sequence ID" value="CAK7910270.1"/>
    <property type="molecule type" value="Genomic_DNA"/>
</dbReference>
<evidence type="ECO:0000256" key="1">
    <source>
        <dbReference type="ARBA" id="ARBA00001954"/>
    </source>
</evidence>
<dbReference type="InterPro" id="IPR051323">
    <property type="entry name" value="AtsK-like"/>
</dbReference>
<proteinExistence type="inferred from homology"/>
<keyword evidence="6" id="KW-0408">Iron</keyword>